<accession>A0ABN7NJ39</accession>
<evidence type="ECO:0000313" key="1">
    <source>
        <dbReference type="EMBL" id="CAG2055810.1"/>
    </source>
</evidence>
<comment type="caution">
    <text evidence="1">The sequence shown here is derived from an EMBL/GenBank/DDBJ whole genome shotgun (WGS) entry which is preliminary data.</text>
</comment>
<evidence type="ECO:0000313" key="2">
    <source>
        <dbReference type="Proteomes" id="UP001153148"/>
    </source>
</evidence>
<dbReference type="EMBL" id="CAJPIN010002925">
    <property type="protein sequence ID" value="CAG2055810.1"/>
    <property type="molecule type" value="Genomic_DNA"/>
</dbReference>
<gene>
    <name evidence="1" type="ORF">TPAB3V08_LOCUS2809</name>
</gene>
<protein>
    <submittedName>
        <fullName evidence="1">Uncharacterized protein</fullName>
    </submittedName>
</protein>
<organism evidence="1 2">
    <name type="scientific">Timema podura</name>
    <name type="common">Walking stick</name>
    <dbReference type="NCBI Taxonomy" id="61482"/>
    <lineage>
        <taxon>Eukaryota</taxon>
        <taxon>Metazoa</taxon>
        <taxon>Ecdysozoa</taxon>
        <taxon>Arthropoda</taxon>
        <taxon>Hexapoda</taxon>
        <taxon>Insecta</taxon>
        <taxon>Pterygota</taxon>
        <taxon>Neoptera</taxon>
        <taxon>Polyneoptera</taxon>
        <taxon>Phasmatodea</taxon>
        <taxon>Timematodea</taxon>
        <taxon>Timematoidea</taxon>
        <taxon>Timematidae</taxon>
        <taxon>Timema</taxon>
    </lineage>
</organism>
<reference evidence="1" key="1">
    <citation type="submission" date="2021-03" db="EMBL/GenBank/DDBJ databases">
        <authorList>
            <person name="Tran Van P."/>
        </authorList>
    </citation>
    <scope>NUCLEOTIDE SEQUENCE</scope>
</reference>
<dbReference type="Proteomes" id="UP001153148">
    <property type="component" value="Unassembled WGS sequence"/>
</dbReference>
<sequence length="222" mass="24853">MLPVGYVACCEIQWDNTPHLLHLHIPESGPQSLFLCLTDTVNFYTAAINSDEIQSIASKLYTTIRATVDCFKQCFGDGQMDINEKENLVVLTLNQLNKEVKLPVRLQKIDSSERKVNTLKLILFQLSKAVKKKDISLHGDTNKPVEGLNSSPLKESQMYMPRIGRQIQSKRRADGMSIIFLGLCDPIQSAQIGPLRVNIGNYQGHVLSPDVPKVHGYTTCTR</sequence>
<keyword evidence="2" id="KW-1185">Reference proteome</keyword>
<proteinExistence type="predicted"/>
<name>A0ABN7NJ39_TIMPD</name>